<dbReference type="EMBL" id="PFAJ01000048">
    <property type="protein sequence ID" value="PIR97025.1"/>
    <property type="molecule type" value="Genomic_DNA"/>
</dbReference>
<evidence type="ECO:0000256" key="1">
    <source>
        <dbReference type="SAM" id="MobiDB-lite"/>
    </source>
</evidence>
<sequence length="102" mass="11139">MGEPDKSPATPSSYGNQSLKVLPPLSRQFPDVLVLRPLTRIAEPTVHLITDAPGRAVFCFVKTHVSISAARGPFATDGATNGRNRTVEGEIPDDQKRTFFEF</sequence>
<dbReference type="AlphaFoldDB" id="A0A2H0VD62"/>
<comment type="caution">
    <text evidence="2">The sequence shown here is derived from an EMBL/GenBank/DDBJ whole genome shotgun (WGS) entry which is preliminary data.</text>
</comment>
<feature type="region of interest" description="Disordered" evidence="1">
    <location>
        <begin position="1"/>
        <end position="20"/>
    </location>
</feature>
<dbReference type="Proteomes" id="UP000230557">
    <property type="component" value="Unassembled WGS sequence"/>
</dbReference>
<feature type="compositionally biased region" description="Polar residues" evidence="1">
    <location>
        <begin position="9"/>
        <end position="19"/>
    </location>
</feature>
<protein>
    <submittedName>
        <fullName evidence="2">Uncharacterized protein</fullName>
    </submittedName>
</protein>
<proteinExistence type="predicted"/>
<evidence type="ECO:0000313" key="3">
    <source>
        <dbReference type="Proteomes" id="UP000230557"/>
    </source>
</evidence>
<gene>
    <name evidence="2" type="ORF">COT91_03560</name>
</gene>
<reference evidence="3" key="1">
    <citation type="submission" date="2017-09" db="EMBL/GenBank/DDBJ databases">
        <title>Depth-based differentiation of microbial function through sediment-hosted aquifers and enrichment of novel symbionts in the deep terrestrial subsurface.</title>
        <authorList>
            <person name="Probst A.J."/>
            <person name="Ladd B."/>
            <person name="Jarett J.K."/>
            <person name="Geller-Mcgrath D.E."/>
            <person name="Sieber C.M.K."/>
            <person name="Emerson J.B."/>
            <person name="Anantharaman K."/>
            <person name="Thomas B.C."/>
            <person name="Malmstrom R."/>
            <person name="Stieglmeier M."/>
            <person name="Klingl A."/>
            <person name="Woyke T."/>
            <person name="Ryan C.M."/>
            <person name="Banfield J.F."/>
        </authorList>
    </citation>
    <scope>NUCLEOTIDE SEQUENCE [LARGE SCALE GENOMIC DNA]</scope>
</reference>
<organism evidence="2 3">
    <name type="scientific">Candidatus Doudnabacteria bacterium CG10_big_fil_rev_8_21_14_0_10_41_10</name>
    <dbReference type="NCBI Taxonomy" id="1974551"/>
    <lineage>
        <taxon>Bacteria</taxon>
        <taxon>Candidatus Doudnaibacteriota</taxon>
    </lineage>
</organism>
<accession>A0A2H0VD62</accession>
<name>A0A2H0VD62_9BACT</name>
<evidence type="ECO:0000313" key="2">
    <source>
        <dbReference type="EMBL" id="PIR97025.1"/>
    </source>
</evidence>